<evidence type="ECO:0000313" key="1">
    <source>
        <dbReference type="EMBL" id="CCC74151.1"/>
    </source>
</evidence>
<dbReference type="STRING" id="1064535.MELS_1933"/>
<dbReference type="KEGG" id="med:MELS_1933"/>
<proteinExistence type="predicted"/>
<dbReference type="EMBL" id="HE576794">
    <property type="protein sequence ID" value="CCC74151.1"/>
    <property type="molecule type" value="Genomic_DNA"/>
</dbReference>
<keyword evidence="2" id="KW-1185">Reference proteome</keyword>
<gene>
    <name evidence="1" type="ORF">MELS_1933</name>
</gene>
<dbReference type="eggNOG" id="ENOG502ZUHJ">
    <property type="taxonomic scope" value="Bacteria"/>
</dbReference>
<accession>G0VSB1</accession>
<dbReference type="HOGENOM" id="CLU_1946249_0_0_9"/>
<evidence type="ECO:0000313" key="2">
    <source>
        <dbReference type="Proteomes" id="UP000010111"/>
    </source>
</evidence>
<dbReference type="AlphaFoldDB" id="G0VSB1"/>
<dbReference type="GeneID" id="97492513"/>
<protein>
    <recommendedName>
        <fullName evidence="3">BppU N-terminal domain-containing protein</fullName>
    </recommendedName>
</protein>
<organism evidence="1 2">
    <name type="scientific">Megasphaera elsdenii DSM 20460</name>
    <dbReference type="NCBI Taxonomy" id="1064535"/>
    <lineage>
        <taxon>Bacteria</taxon>
        <taxon>Bacillati</taxon>
        <taxon>Bacillota</taxon>
        <taxon>Negativicutes</taxon>
        <taxon>Veillonellales</taxon>
        <taxon>Veillonellaceae</taxon>
        <taxon>Megasphaera</taxon>
    </lineage>
</organism>
<name>G0VSB1_MEGEL</name>
<dbReference type="Proteomes" id="UP000010111">
    <property type="component" value="Chromosome"/>
</dbReference>
<dbReference type="RefSeq" id="WP_014016876.1">
    <property type="nucleotide sequence ID" value="NC_015873.1"/>
</dbReference>
<reference evidence="1 2" key="1">
    <citation type="journal article" date="2011" name="J. Bacteriol.">
        <title>Genome Sequence of the Ruminal Bacterium Megasphaera elsdenii.</title>
        <authorList>
            <person name="Marx H."/>
            <person name="Graf A.B."/>
            <person name="Tatto N."/>
            <person name="Thallinger G.G."/>
            <person name="Mattanovich D."/>
            <person name="Sauer M."/>
        </authorList>
    </citation>
    <scope>NUCLEOTIDE SEQUENCE [LARGE SCALE GENOMIC DNA]</scope>
    <source>
        <strain evidence="1 2">DSM 20460</strain>
    </source>
</reference>
<evidence type="ECO:0008006" key="3">
    <source>
        <dbReference type="Google" id="ProtNLM"/>
    </source>
</evidence>
<sequence>MAKIKQTTPTHDFVVPQGEDFIFQLKLYTGDNTGKQPLNITGYQFRCEVREEAGDDSPAMTADCHIVNNVSGIVEIHFKADDSDTLELDGTYYGELSQYTYDVFEVDSDGLEKRILCGYLYVSPSVSNR</sequence>